<dbReference type="Gene3D" id="3.40.50.150">
    <property type="entry name" value="Vaccinia Virus protein VP39"/>
    <property type="match status" value="1"/>
</dbReference>
<gene>
    <name evidence="2" type="ORF">EBB54_22000</name>
</gene>
<organism evidence="2 3">
    <name type="scientific">Schaedlerella arabinosiphila</name>
    <dbReference type="NCBI Taxonomy" id="2044587"/>
    <lineage>
        <taxon>Bacteria</taxon>
        <taxon>Bacillati</taxon>
        <taxon>Bacillota</taxon>
        <taxon>Clostridia</taxon>
        <taxon>Lachnospirales</taxon>
        <taxon>Lachnospiraceae</taxon>
        <taxon>Schaedlerella</taxon>
    </lineage>
</organism>
<keyword evidence="2" id="KW-0808">Transferase</keyword>
<dbReference type="GO" id="GO:0008757">
    <property type="term" value="F:S-adenosylmethionine-dependent methyltransferase activity"/>
    <property type="evidence" value="ECO:0007669"/>
    <property type="project" value="InterPro"/>
</dbReference>
<dbReference type="RefSeq" id="WP_125128946.1">
    <property type="nucleotide sequence ID" value="NZ_RHJS01000002.1"/>
</dbReference>
<name>A0A426DLU2_9FIRM</name>
<dbReference type="InterPro" id="IPR029063">
    <property type="entry name" value="SAM-dependent_MTases_sf"/>
</dbReference>
<sequence>MTKCVVIGKGEVVNTVCKCLRELEEYKPIYCVEDGAKNLEKECNGIEFITYEELMAEDAVKTMKIIIADDSQEQLYKRVLESGYSKDNIIFADDIIKEMFHKEYEAFCHKYECIGKNIKITVNDKKITEDLIKYGFDVIKYHVDKNDYQCYLDQANYEDRYPAYLNEFKEGLSAKTFQHYISYKLLDMKKDDVYMDVASSHSVFPYIAEKLCGIKAYKQDISYKWGVNGNFIGSYASSIPMPDNTVDYMTLHCSFEHFEGKEDFDFIKEAHRLLVGGGKVCIIPLYLADEFVIMTSPKVWLNKYSVYIKAPELDPRAKISINETICQRQSKHFSAKILKDELLNKFKDQFNIKIYYLENFREFVRDKPFALILEKI</sequence>
<dbReference type="AlphaFoldDB" id="A0A426DLU2"/>
<keyword evidence="2" id="KW-0489">Methyltransferase</keyword>
<comment type="caution">
    <text evidence="2">The sequence shown here is derived from an EMBL/GenBank/DDBJ whole genome shotgun (WGS) entry which is preliminary data.</text>
</comment>
<dbReference type="GO" id="GO:0032259">
    <property type="term" value="P:methylation"/>
    <property type="evidence" value="ECO:0007669"/>
    <property type="project" value="UniProtKB-KW"/>
</dbReference>
<dbReference type="Pfam" id="PF08241">
    <property type="entry name" value="Methyltransf_11"/>
    <property type="match status" value="1"/>
</dbReference>
<keyword evidence="3" id="KW-1185">Reference proteome</keyword>
<dbReference type="InterPro" id="IPR013216">
    <property type="entry name" value="Methyltransf_11"/>
</dbReference>
<dbReference type="CDD" id="cd02440">
    <property type="entry name" value="AdoMet_MTases"/>
    <property type="match status" value="1"/>
</dbReference>
<dbReference type="Proteomes" id="UP000274920">
    <property type="component" value="Unassembled WGS sequence"/>
</dbReference>
<evidence type="ECO:0000313" key="2">
    <source>
        <dbReference type="EMBL" id="RRK33732.1"/>
    </source>
</evidence>
<evidence type="ECO:0000313" key="3">
    <source>
        <dbReference type="Proteomes" id="UP000274920"/>
    </source>
</evidence>
<evidence type="ECO:0000259" key="1">
    <source>
        <dbReference type="Pfam" id="PF08241"/>
    </source>
</evidence>
<dbReference type="SUPFAM" id="SSF53335">
    <property type="entry name" value="S-adenosyl-L-methionine-dependent methyltransferases"/>
    <property type="match status" value="1"/>
</dbReference>
<protein>
    <submittedName>
        <fullName evidence="2">Methyltransferase domain-containing protein</fullName>
    </submittedName>
</protein>
<accession>A0A426DLU2</accession>
<dbReference type="EMBL" id="RHJS01000002">
    <property type="protein sequence ID" value="RRK33732.1"/>
    <property type="molecule type" value="Genomic_DNA"/>
</dbReference>
<reference evidence="2" key="1">
    <citation type="submission" date="2018-10" db="EMBL/GenBank/DDBJ databases">
        <title>Schaedlerella arabinophila gen. nov. sp. nov., isolated from the mouse intestinal tract and comparative analysis with the genome of the closely related altered Schaedler flora strain ASF502.</title>
        <authorList>
            <person name="Miyake S."/>
            <person name="Soh M."/>
            <person name="Seedorf H."/>
        </authorList>
    </citation>
    <scope>NUCLEOTIDE SEQUENCE [LARGE SCALE GENOMIC DNA]</scope>
    <source>
        <strain evidence="2">DSM 106076</strain>
    </source>
</reference>
<proteinExistence type="predicted"/>
<feature type="domain" description="Methyltransferase type 11" evidence="1">
    <location>
        <begin position="230"/>
        <end position="282"/>
    </location>
</feature>